<proteinExistence type="predicted"/>
<gene>
    <name evidence="1" type="ORF">HPSH169_05140</name>
</gene>
<organism evidence="1 2">
    <name type="scientific">Helicobacter pylori Shi169</name>
    <dbReference type="NCBI Taxonomy" id="1163741"/>
    <lineage>
        <taxon>Bacteria</taxon>
        <taxon>Pseudomonadati</taxon>
        <taxon>Campylobacterota</taxon>
        <taxon>Epsilonproteobacteria</taxon>
        <taxon>Campylobacterales</taxon>
        <taxon>Helicobacteraceae</taxon>
        <taxon>Helicobacter</taxon>
    </lineage>
</organism>
<accession>A0A0E0WBL1</accession>
<protein>
    <submittedName>
        <fullName evidence="1">Uncharacterized protein</fullName>
    </submittedName>
</protein>
<dbReference type="AlphaFoldDB" id="A0A0E0WBL1"/>
<reference evidence="1 2" key="1">
    <citation type="submission" date="2012-04" db="EMBL/GenBank/DDBJ databases">
        <authorList>
            <person name="Kersulyte D."/>
            <person name="Cabrera L."/>
            <person name="Pacheco R."/>
            <person name="Herrera P."/>
            <person name="Rodriguez C."/>
            <person name="Gilman R.H."/>
            <person name="Berg D.E."/>
        </authorList>
    </citation>
    <scope>NUCLEOTIDE SEQUENCE [LARGE SCALE GENOMIC DNA]</scope>
    <source>
        <strain evidence="1 2">Shi169</strain>
    </source>
</reference>
<evidence type="ECO:0000313" key="2">
    <source>
        <dbReference type="Proteomes" id="UP000005007"/>
    </source>
</evidence>
<dbReference type="HOGENOM" id="CLU_3382255_0_0_7"/>
<dbReference type="EMBL" id="CP003473">
    <property type="protein sequence ID" value="AFH99697.1"/>
    <property type="molecule type" value="Genomic_DNA"/>
</dbReference>
<name>A0A0E0WBL1_HELPX</name>
<dbReference type="Proteomes" id="UP000005007">
    <property type="component" value="Chromosome"/>
</dbReference>
<evidence type="ECO:0000313" key="1">
    <source>
        <dbReference type="EMBL" id="AFH99697.1"/>
    </source>
</evidence>
<sequence>MSVAFDFSGIFEKLRSKIKKFSYNNASCENFGA</sequence>
<dbReference type="KEGG" id="hhq:HPSH169_05140"/>